<dbReference type="EMBL" id="SOFP01000048">
    <property type="protein sequence ID" value="TFC14335.1"/>
    <property type="molecule type" value="Genomic_DNA"/>
</dbReference>
<sequence length="653" mass="71315">MSQSIAHATLYAPVLVHGVSTNVWTPWALTRRISPRAEVRVMVREADGLLHMNQYPRLFRLGPVEPTTPWCVRLADDDQLFQLLCFDFDAKGGDDAVERAVDDCDALSTVLDDLAVPHVVCQSSSGGGRHVWVGLAGGAPAGVVAAVAHAAHATYRSLDHGMLLNVREGAARPPGAPHRDGSSSIVLRGSVATLAEPTTTTGDLERLAGVLGERVPAARPEDSRPSGPVDASHRAHRGLSRWGQAHMATVGGGENPSWTGFMCLLAAASAGWDFPDVQRAAQSAPGMEHFRTKNSGRGTRRPRSAGEAAERLARQWAKAQQYSALQRPLPVVREPADLAELQVIVSDVDDLLTRLRVSPGRWGQTEAAVSQRSILTALAYLSLQTGKRVVAASIRDLGLMVGLGRTTAADALRALQTAGYIDQVHSHDGVNATEWSLASEFSTGSRSVRSQPFNNPRPPTELFTLRAALVRRIEDQLTDQLHDLFTRKGLGHLAGRLYALLREHASLTVESAARLLGVTVRHTTVIFSRLRRSRLLVKHAGGWARARRDLRDVAARVLRLAGTLEARMEAYQCEREVWAWWLAEQSTMSSIPRERPRRPHVSSRPLFDAAASGERVWPRYPRGSDGRANHREARYYVNAGVLSPTSRWQLAIA</sequence>
<evidence type="ECO:0000313" key="3">
    <source>
        <dbReference type="Proteomes" id="UP000298412"/>
    </source>
</evidence>
<accession>A0A4V3IEU3</accession>
<protein>
    <submittedName>
        <fullName evidence="2">Uncharacterized protein</fullName>
    </submittedName>
</protein>
<dbReference type="OrthoDB" id="3211423at2"/>
<feature type="compositionally biased region" description="Basic residues" evidence="1">
    <location>
        <begin position="292"/>
        <end position="303"/>
    </location>
</feature>
<feature type="region of interest" description="Disordered" evidence="1">
    <location>
        <begin position="281"/>
        <end position="307"/>
    </location>
</feature>
<keyword evidence="3" id="KW-1185">Reference proteome</keyword>
<dbReference type="AlphaFoldDB" id="A0A4V3IEU3"/>
<evidence type="ECO:0000256" key="1">
    <source>
        <dbReference type="SAM" id="MobiDB-lite"/>
    </source>
</evidence>
<reference evidence="2 3" key="1">
    <citation type="submission" date="2019-03" db="EMBL/GenBank/DDBJ databases">
        <title>Genomics of glacier-inhabiting Cryobacterium strains.</title>
        <authorList>
            <person name="Liu Q."/>
            <person name="Xin Y.-H."/>
        </authorList>
    </citation>
    <scope>NUCLEOTIDE SEQUENCE [LARGE SCALE GENOMIC DNA]</scope>
    <source>
        <strain evidence="2 3">MDT1-3</strain>
    </source>
</reference>
<evidence type="ECO:0000313" key="2">
    <source>
        <dbReference type="EMBL" id="TFC14335.1"/>
    </source>
</evidence>
<proteinExistence type="predicted"/>
<dbReference type="Proteomes" id="UP000298412">
    <property type="component" value="Unassembled WGS sequence"/>
</dbReference>
<comment type="caution">
    <text evidence="2">The sequence shown here is derived from an EMBL/GenBank/DDBJ whole genome shotgun (WGS) entry which is preliminary data.</text>
</comment>
<organism evidence="2 3">
    <name type="scientific">Cryobacterium algoritolerans</name>
    <dbReference type="NCBI Taxonomy" id="1259184"/>
    <lineage>
        <taxon>Bacteria</taxon>
        <taxon>Bacillati</taxon>
        <taxon>Actinomycetota</taxon>
        <taxon>Actinomycetes</taxon>
        <taxon>Micrococcales</taxon>
        <taxon>Microbacteriaceae</taxon>
        <taxon>Cryobacterium</taxon>
    </lineage>
</organism>
<gene>
    <name evidence="2" type="ORF">E3O19_11220</name>
</gene>
<name>A0A4V3IEU3_9MICO</name>
<feature type="region of interest" description="Disordered" evidence="1">
    <location>
        <begin position="214"/>
        <end position="235"/>
    </location>
</feature>